<dbReference type="Proteomes" id="UP001221150">
    <property type="component" value="Unassembled WGS sequence"/>
</dbReference>
<comment type="caution">
    <text evidence="2">The sequence shown here is derived from an EMBL/GenBank/DDBJ whole genome shotgun (WGS) entry which is preliminary data.</text>
</comment>
<feature type="region of interest" description="Disordered" evidence="1">
    <location>
        <begin position="82"/>
        <end position="176"/>
    </location>
</feature>
<dbReference type="InterPro" id="IPR001387">
    <property type="entry name" value="Cro/C1-type_HTH"/>
</dbReference>
<feature type="compositionally biased region" description="Low complexity" evidence="1">
    <location>
        <begin position="342"/>
        <end position="356"/>
    </location>
</feature>
<dbReference type="InterPro" id="IPR010982">
    <property type="entry name" value="Lambda_DNA-bd_dom_sf"/>
</dbReference>
<dbReference type="InterPro" id="IPR021224">
    <property type="entry name" value="DUF2690"/>
</dbReference>
<evidence type="ECO:0000313" key="3">
    <source>
        <dbReference type="Proteomes" id="UP001221150"/>
    </source>
</evidence>
<name>A0ABT6AE07_9ACTN</name>
<feature type="region of interest" description="Disordered" evidence="1">
    <location>
        <begin position="330"/>
        <end position="356"/>
    </location>
</feature>
<feature type="compositionally biased region" description="Gly residues" evidence="1">
    <location>
        <begin position="124"/>
        <end position="137"/>
    </location>
</feature>
<proteinExistence type="predicted"/>
<sequence length="356" mass="35801">MKGAGRRTPPGGDTAQAGYLASVLRELKDRSGLSLSALAARTPYSRSSWNRYLRGEKLPPRQAVEMLGRLAGEPLGRLTALWEQAEAQTSGRAASPAPGIPQEAGPSPVSARRTKEAGVDGEAGVAGEGGERGGGAEGRPAAGTARRRSDCRDAPTGPPTAAGSGESGTRRPRPAALLGHRGPVAALLVAVIAAAAAWTATRLDDPGRETVPPGGPRPSASFPVTVGCHGTSCAGRDADAMACDIDAATYAGLRSGHSLLELRGSPDCASVWARVSGASPGDRVTVEARPGPARVTGVPAGGAGDGYVVTPMLPAGPALRACRRPRAGGRACTPWTDTALRPSPSAAPGAPSPAAH</sequence>
<reference evidence="2 3" key="1">
    <citation type="submission" date="2023-03" db="EMBL/GenBank/DDBJ databases">
        <title>Draft genome sequence of Streptomyces sp. K1PA1 isolated from peat swamp forest in Thailand.</title>
        <authorList>
            <person name="Klaysubun C."/>
            <person name="Duangmal K."/>
        </authorList>
    </citation>
    <scope>NUCLEOTIDE SEQUENCE [LARGE SCALE GENOMIC DNA]</scope>
    <source>
        <strain evidence="2 3">K1PA1</strain>
    </source>
</reference>
<feature type="region of interest" description="Disordered" evidence="1">
    <location>
        <begin position="204"/>
        <end position="223"/>
    </location>
</feature>
<evidence type="ECO:0000256" key="1">
    <source>
        <dbReference type="SAM" id="MobiDB-lite"/>
    </source>
</evidence>
<keyword evidence="3" id="KW-1185">Reference proteome</keyword>
<protein>
    <submittedName>
        <fullName evidence="2">Helix-turn-helix domain-containing protein</fullName>
    </submittedName>
</protein>
<gene>
    <name evidence="2" type="ORF">P3H78_30620</name>
</gene>
<organism evidence="2 3">
    <name type="scientific">Streptomyces tropicalis</name>
    <dbReference type="NCBI Taxonomy" id="3034234"/>
    <lineage>
        <taxon>Bacteria</taxon>
        <taxon>Bacillati</taxon>
        <taxon>Actinomycetota</taxon>
        <taxon>Actinomycetes</taxon>
        <taxon>Kitasatosporales</taxon>
        <taxon>Streptomycetaceae</taxon>
        <taxon>Streptomyces</taxon>
    </lineage>
</organism>
<dbReference type="SUPFAM" id="SSF47413">
    <property type="entry name" value="lambda repressor-like DNA-binding domains"/>
    <property type="match status" value="1"/>
</dbReference>
<evidence type="ECO:0000313" key="2">
    <source>
        <dbReference type="EMBL" id="MDF3302888.1"/>
    </source>
</evidence>
<dbReference type="EMBL" id="JARJBB010000032">
    <property type="protein sequence ID" value="MDF3302888.1"/>
    <property type="molecule type" value="Genomic_DNA"/>
</dbReference>
<dbReference type="CDD" id="cd00093">
    <property type="entry name" value="HTH_XRE"/>
    <property type="match status" value="1"/>
</dbReference>
<dbReference type="Pfam" id="PF13560">
    <property type="entry name" value="HTH_31"/>
    <property type="match status" value="1"/>
</dbReference>
<accession>A0ABT6AE07</accession>
<dbReference type="Pfam" id="PF10901">
    <property type="entry name" value="DUF2690"/>
    <property type="match status" value="1"/>
</dbReference>